<proteinExistence type="predicted"/>
<protein>
    <submittedName>
        <fullName evidence="1">Uncharacterized protein</fullName>
    </submittedName>
</protein>
<organism evidence="1">
    <name type="scientific">Rosellinia necatrix</name>
    <name type="common">White root-rot fungus</name>
    <dbReference type="NCBI Taxonomy" id="77044"/>
    <lineage>
        <taxon>Eukaryota</taxon>
        <taxon>Fungi</taxon>
        <taxon>Dikarya</taxon>
        <taxon>Ascomycota</taxon>
        <taxon>Pezizomycotina</taxon>
        <taxon>Sordariomycetes</taxon>
        <taxon>Xylariomycetidae</taxon>
        <taxon>Xylariales</taxon>
        <taxon>Xylariaceae</taxon>
        <taxon>Rosellinia</taxon>
    </lineage>
</organism>
<accession>A0A1S8A8Y5</accession>
<keyword evidence="2" id="KW-1185">Reference proteome</keyword>
<dbReference type="AlphaFoldDB" id="A0A1S8A8Y5"/>
<dbReference type="Proteomes" id="UP000054516">
    <property type="component" value="Unassembled WGS sequence"/>
</dbReference>
<name>A0A1S8A8Y5_ROSNE</name>
<sequence length="61" mass="6615">MGEASVRYSRDIETVIELREGAVADVDGARPRGEVLSIPYTSSTTVYPVLGWPGRIPTAHD</sequence>
<dbReference type="EMBL" id="DF977482">
    <property type="protein sequence ID" value="GAW26574.1"/>
    <property type="molecule type" value="Genomic_DNA"/>
</dbReference>
<reference evidence="1" key="1">
    <citation type="submission" date="2016-03" db="EMBL/GenBank/DDBJ databases">
        <title>Draft genome sequence of Rosellinia necatrix.</title>
        <authorList>
            <person name="Kanematsu S."/>
        </authorList>
    </citation>
    <scope>NUCLEOTIDE SEQUENCE [LARGE SCALE GENOMIC DNA]</scope>
    <source>
        <strain evidence="1">W97</strain>
    </source>
</reference>
<evidence type="ECO:0000313" key="2">
    <source>
        <dbReference type="Proteomes" id="UP000054516"/>
    </source>
</evidence>
<evidence type="ECO:0000313" key="1">
    <source>
        <dbReference type="EMBL" id="GAW26574.1"/>
    </source>
</evidence>
<gene>
    <name evidence="1" type="ORF">SAMD00023353_3700970</name>
</gene>